<sequence>MLGWCAATLASIVLASVAMLPVLRTAMPEEGSLAALQRLPQTPTATATPGSAPVTPTPEATPSARPSSASPSPSRSRAAGPRTRTPTTSPTTEAPRATVEDGWTVTTDGNGTKTYVRLFRVDGGRTVIRGRDGVIELVTATPADGFSVATVQNSPDNLAVYFNEVNHSFIVHVVWQDDAPVALVDEVGS</sequence>
<feature type="compositionally biased region" description="Low complexity" evidence="1">
    <location>
        <begin position="43"/>
        <end position="97"/>
    </location>
</feature>
<feature type="region of interest" description="Disordered" evidence="1">
    <location>
        <begin position="43"/>
        <end position="99"/>
    </location>
</feature>
<reference evidence="2" key="2">
    <citation type="submission" date="2020-09" db="EMBL/GenBank/DDBJ databases">
        <authorList>
            <person name="Sun Q."/>
            <person name="Zhou Y."/>
        </authorList>
    </citation>
    <scope>NUCLEOTIDE SEQUENCE</scope>
    <source>
        <strain evidence="2">CGMCC 4.7299</strain>
    </source>
</reference>
<comment type="caution">
    <text evidence="2">The sequence shown here is derived from an EMBL/GenBank/DDBJ whole genome shotgun (WGS) entry which is preliminary data.</text>
</comment>
<name>A0A8J3FQQ8_9ACTN</name>
<dbReference type="Proteomes" id="UP000656042">
    <property type="component" value="Unassembled WGS sequence"/>
</dbReference>
<dbReference type="EMBL" id="BMMX01000036">
    <property type="protein sequence ID" value="GGL11488.1"/>
    <property type="molecule type" value="Genomic_DNA"/>
</dbReference>
<gene>
    <name evidence="2" type="ORF">GCM10012284_52760</name>
</gene>
<evidence type="ECO:0000313" key="2">
    <source>
        <dbReference type="EMBL" id="GGL11488.1"/>
    </source>
</evidence>
<dbReference type="AlphaFoldDB" id="A0A8J3FQQ8"/>
<evidence type="ECO:0000256" key="1">
    <source>
        <dbReference type="SAM" id="MobiDB-lite"/>
    </source>
</evidence>
<keyword evidence="3" id="KW-1185">Reference proteome</keyword>
<protein>
    <recommendedName>
        <fullName evidence="4">DNA mismatch repair protein MutL</fullName>
    </recommendedName>
</protein>
<organism evidence="2 3">
    <name type="scientific">Mangrovihabitans endophyticus</name>
    <dbReference type="NCBI Taxonomy" id="1751298"/>
    <lineage>
        <taxon>Bacteria</taxon>
        <taxon>Bacillati</taxon>
        <taxon>Actinomycetota</taxon>
        <taxon>Actinomycetes</taxon>
        <taxon>Micromonosporales</taxon>
        <taxon>Micromonosporaceae</taxon>
        <taxon>Mangrovihabitans</taxon>
    </lineage>
</organism>
<reference evidence="2" key="1">
    <citation type="journal article" date="2014" name="Int. J. Syst. Evol. Microbiol.">
        <title>Complete genome sequence of Corynebacterium casei LMG S-19264T (=DSM 44701T), isolated from a smear-ripened cheese.</title>
        <authorList>
            <consortium name="US DOE Joint Genome Institute (JGI-PGF)"/>
            <person name="Walter F."/>
            <person name="Albersmeier A."/>
            <person name="Kalinowski J."/>
            <person name="Ruckert C."/>
        </authorList>
    </citation>
    <scope>NUCLEOTIDE SEQUENCE</scope>
    <source>
        <strain evidence="2">CGMCC 4.7299</strain>
    </source>
</reference>
<accession>A0A8J3FQQ8</accession>
<evidence type="ECO:0008006" key="4">
    <source>
        <dbReference type="Google" id="ProtNLM"/>
    </source>
</evidence>
<evidence type="ECO:0000313" key="3">
    <source>
        <dbReference type="Proteomes" id="UP000656042"/>
    </source>
</evidence>
<proteinExistence type="predicted"/>